<keyword evidence="2" id="KW-0507">mRNA processing</keyword>
<dbReference type="Proteomes" id="UP001212997">
    <property type="component" value="Unassembled WGS sequence"/>
</dbReference>
<keyword evidence="4" id="KW-0508">mRNA splicing</keyword>
<dbReference type="GO" id="GO:0071013">
    <property type="term" value="C:catalytic step 2 spliceosome"/>
    <property type="evidence" value="ECO:0007669"/>
    <property type="project" value="TreeGrafter"/>
</dbReference>
<dbReference type="AlphaFoldDB" id="A0AAD5VBB1"/>
<dbReference type="Pfam" id="PF13428">
    <property type="entry name" value="TPR_14"/>
    <property type="match status" value="2"/>
</dbReference>
<keyword evidence="5" id="KW-0539">Nucleus</keyword>
<evidence type="ECO:0000256" key="3">
    <source>
        <dbReference type="ARBA" id="ARBA00022737"/>
    </source>
</evidence>
<dbReference type="InterPro" id="IPR003107">
    <property type="entry name" value="HAT"/>
</dbReference>
<evidence type="ECO:0000256" key="4">
    <source>
        <dbReference type="ARBA" id="ARBA00023187"/>
    </source>
</evidence>
<dbReference type="Pfam" id="PF06424">
    <property type="entry name" value="PRP1_N"/>
    <property type="match status" value="2"/>
</dbReference>
<feature type="compositionally biased region" description="Acidic residues" evidence="6">
    <location>
        <begin position="60"/>
        <end position="72"/>
    </location>
</feature>
<proteinExistence type="predicted"/>
<gene>
    <name evidence="8" type="ORF">NLI96_g2295</name>
</gene>
<comment type="subcellular location">
    <subcellularLocation>
        <location evidence="1">Nucleus</location>
    </subcellularLocation>
</comment>
<dbReference type="SMART" id="SM00386">
    <property type="entry name" value="HAT"/>
    <property type="match status" value="12"/>
</dbReference>
<dbReference type="PANTHER" id="PTHR11246:SF1">
    <property type="entry name" value="PRE-MRNA-PROCESSING FACTOR 6"/>
    <property type="match status" value="1"/>
</dbReference>
<dbReference type="InterPro" id="IPR019734">
    <property type="entry name" value="TPR_rpt"/>
</dbReference>
<dbReference type="InterPro" id="IPR010491">
    <property type="entry name" value="PRP1_N"/>
</dbReference>
<dbReference type="InterPro" id="IPR045075">
    <property type="entry name" value="Syf1-like"/>
</dbReference>
<feature type="domain" description="PRP1 splicing factor N-terminal" evidence="7">
    <location>
        <begin position="16"/>
        <end position="108"/>
    </location>
</feature>
<evidence type="ECO:0000256" key="5">
    <source>
        <dbReference type="ARBA" id="ARBA00023242"/>
    </source>
</evidence>
<dbReference type="Pfam" id="PF13432">
    <property type="entry name" value="TPR_16"/>
    <property type="match status" value="1"/>
</dbReference>
<accession>A0AAD5VBB1</accession>
<dbReference type="EMBL" id="JANAWD010000050">
    <property type="protein sequence ID" value="KAJ3489233.1"/>
    <property type="molecule type" value="Genomic_DNA"/>
</dbReference>
<dbReference type="SMART" id="SM00028">
    <property type="entry name" value="TPR"/>
    <property type="match status" value="5"/>
</dbReference>
<protein>
    <recommendedName>
        <fullName evidence="7">PRP1 splicing factor N-terminal domain-containing protein</fullName>
    </recommendedName>
</protein>
<feature type="domain" description="PRP1 splicing factor N-terminal" evidence="7">
    <location>
        <begin position="134"/>
        <end position="184"/>
    </location>
</feature>
<evidence type="ECO:0000313" key="9">
    <source>
        <dbReference type="Proteomes" id="UP001212997"/>
    </source>
</evidence>
<name>A0AAD5VBB1_9APHY</name>
<organism evidence="8 9">
    <name type="scientific">Meripilus lineatus</name>
    <dbReference type="NCBI Taxonomy" id="2056292"/>
    <lineage>
        <taxon>Eukaryota</taxon>
        <taxon>Fungi</taxon>
        <taxon>Dikarya</taxon>
        <taxon>Basidiomycota</taxon>
        <taxon>Agaricomycotina</taxon>
        <taxon>Agaricomycetes</taxon>
        <taxon>Polyporales</taxon>
        <taxon>Meripilaceae</taxon>
        <taxon>Meripilus</taxon>
    </lineage>
</organism>
<feature type="region of interest" description="Disordered" evidence="6">
    <location>
        <begin position="31"/>
        <end position="73"/>
    </location>
</feature>
<dbReference type="PANTHER" id="PTHR11246">
    <property type="entry name" value="PRE-MRNA SPLICING FACTOR"/>
    <property type="match status" value="1"/>
</dbReference>
<dbReference type="GO" id="GO:0046540">
    <property type="term" value="C:U4/U6 x U5 tri-snRNP complex"/>
    <property type="evidence" value="ECO:0007669"/>
    <property type="project" value="TreeGrafter"/>
</dbReference>
<keyword evidence="9" id="KW-1185">Reference proteome</keyword>
<evidence type="ECO:0000256" key="6">
    <source>
        <dbReference type="SAM" id="MobiDB-lite"/>
    </source>
</evidence>
<dbReference type="InterPro" id="IPR011990">
    <property type="entry name" value="TPR-like_helical_dom_sf"/>
</dbReference>
<evidence type="ECO:0000313" key="8">
    <source>
        <dbReference type="EMBL" id="KAJ3489233.1"/>
    </source>
</evidence>
<keyword evidence="3" id="KW-0677">Repeat</keyword>
<evidence type="ECO:0000256" key="2">
    <source>
        <dbReference type="ARBA" id="ARBA00022664"/>
    </source>
</evidence>
<sequence>MASGKPNKLAFLSMPAPASYVAGLGRGASGFTTRSDIGPAREGPSAETIAEAQARRGEEPDVDPEQFQDPDNEYGLFAGTTYEADDEEADKIYELVDKNMDARRRARRCVPLVSFLVCNRSTVLHLSLLRVCVSREAREDEELAKHRAERPKIQQQFADLKRGLSSVTDEEWENIPEVGNLTRKKRKRDERSFVVPDSVIIGDRTQGEYENALDAQQQTNGGFETPAENGMLTNLVEMGQARDKILSLKLDQVSGTSTSSGLATSVDPKGYLTSLDSVVLKTDAEIGDIKRARMLFDSLVKSNPKHAPGWIAAARLEEHAGRMVAARKLIKAGCDQCPKSDDVWLEAARLHNNDDAKVILANAVPHVGQSVRIWLAAADLEHDVKAKRRVLRKSLEHIPNSVRLWKETVNLEASAADARTLLSRAVEVIPLSVELWLALARLETPDKAKAVLNKARKAIPTSHEIWIAAGRLLEQQAYATEKPDEQRNKELEVVDKTIEAGVGQLKKHQVLLTREQWLKEAERCESEGSPRTCEAIIKATIAMEVEEEDRLETWLSDAETAEAKGNVGTARAILAYALRVFPDRRTLWRRAADLERTHGTRDSLSSILERAVYHCPQAEVLWLMWAKEKWIAGDVPAAREVLEKAFVANPESEQIWLAAVKLEAENGELGVARELLVRARTVADTQRIWMKSAVFERQQGQISTALETLSTALKKYPKFAKLYMIQGQIHQSQKNYPAARAAFAAGIKACPKDVTLWILASRLEEADGKSIKARALLDKARLANPASDALWAEAVGVEERSGGAAQAKTVLARGTNSYRSNHDFPIWLMDDCLGSGTTTGLQDCPTSGLLWSMAVWAEPRPGRKSRSTDALKKSNNDPLVICTVARLFWAERKIEKARQWFERAVTGNADLGDIWAWWLKFERQHGTPVSVIRVA</sequence>
<dbReference type="FunFam" id="1.25.40.10:FF:000384">
    <property type="entry name" value="Probable pre-mRNA splicing factor prp1"/>
    <property type="match status" value="1"/>
</dbReference>
<comment type="caution">
    <text evidence="8">The sequence shown here is derived from an EMBL/GenBank/DDBJ whole genome shotgun (WGS) entry which is preliminary data.</text>
</comment>
<dbReference type="Gene3D" id="1.25.40.10">
    <property type="entry name" value="Tetratricopeptide repeat domain"/>
    <property type="match status" value="4"/>
</dbReference>
<reference evidence="8" key="1">
    <citation type="submission" date="2022-07" db="EMBL/GenBank/DDBJ databases">
        <title>Genome Sequence of Physisporinus lineatus.</title>
        <authorList>
            <person name="Buettner E."/>
        </authorList>
    </citation>
    <scope>NUCLEOTIDE SEQUENCE</scope>
    <source>
        <strain evidence="8">VT162</strain>
    </source>
</reference>
<dbReference type="GO" id="GO:0000244">
    <property type="term" value="P:spliceosomal tri-snRNP complex assembly"/>
    <property type="evidence" value="ECO:0007669"/>
    <property type="project" value="TreeGrafter"/>
</dbReference>
<evidence type="ECO:0000256" key="1">
    <source>
        <dbReference type="ARBA" id="ARBA00004123"/>
    </source>
</evidence>
<dbReference type="SUPFAM" id="SSF48452">
    <property type="entry name" value="TPR-like"/>
    <property type="match status" value="4"/>
</dbReference>
<evidence type="ECO:0000259" key="7">
    <source>
        <dbReference type="Pfam" id="PF06424"/>
    </source>
</evidence>